<sequence length="33" mass="3789">MPNIIEYLSLFDFFIIATLVGIFCCGLFDRETS</sequence>
<dbReference type="Proteomes" id="UP000198939">
    <property type="component" value="Unassembled WGS sequence"/>
</dbReference>
<feature type="transmembrane region" description="Helical" evidence="1">
    <location>
        <begin position="6"/>
        <end position="28"/>
    </location>
</feature>
<gene>
    <name evidence="2" type="ORF">RTCCBAU85039_3206</name>
    <name evidence="3" type="ORF">SAMN05216228_101237</name>
</gene>
<keyword evidence="1" id="KW-0472">Membrane</keyword>
<evidence type="ECO:0000313" key="5">
    <source>
        <dbReference type="Proteomes" id="UP000198939"/>
    </source>
</evidence>
<evidence type="ECO:0000313" key="2">
    <source>
        <dbReference type="EMBL" id="SEH93920.1"/>
    </source>
</evidence>
<keyword evidence="5" id="KW-1185">Reference proteome</keyword>
<proteinExistence type="predicted"/>
<protein>
    <submittedName>
        <fullName evidence="2">Uncharacterized protein</fullName>
    </submittedName>
</protein>
<keyword evidence="1" id="KW-1133">Transmembrane helix</keyword>
<evidence type="ECO:0000313" key="3">
    <source>
        <dbReference type="EMBL" id="SEO12870.1"/>
    </source>
</evidence>
<organism evidence="2 4">
    <name type="scientific">Rhizobium tibeticum</name>
    <dbReference type="NCBI Taxonomy" id="501024"/>
    <lineage>
        <taxon>Bacteria</taxon>
        <taxon>Pseudomonadati</taxon>
        <taxon>Pseudomonadota</taxon>
        <taxon>Alphaproteobacteria</taxon>
        <taxon>Hyphomicrobiales</taxon>
        <taxon>Rhizobiaceae</taxon>
        <taxon>Rhizobium/Agrobacterium group</taxon>
        <taxon>Rhizobium</taxon>
    </lineage>
</organism>
<reference evidence="4" key="3">
    <citation type="submission" date="2016-10" db="EMBL/GenBank/DDBJ databases">
        <authorList>
            <person name="Wibberg D."/>
        </authorList>
    </citation>
    <scope>NUCLEOTIDE SEQUENCE [LARGE SCALE GENOMIC DNA]</scope>
</reference>
<evidence type="ECO:0000313" key="4">
    <source>
        <dbReference type="Proteomes" id="UP000183063"/>
    </source>
</evidence>
<dbReference type="EMBL" id="FOCV01000012">
    <property type="protein sequence ID" value="SEO12870.1"/>
    <property type="molecule type" value="Genomic_DNA"/>
</dbReference>
<reference evidence="3 5" key="2">
    <citation type="submission" date="2016-10" db="EMBL/GenBank/DDBJ databases">
        <authorList>
            <person name="Varghese N."/>
            <person name="Submissions S."/>
        </authorList>
    </citation>
    <scope>NUCLEOTIDE SEQUENCE [LARGE SCALE GENOMIC DNA]</scope>
    <source>
        <strain evidence="3 5">CGMCC 1.7071</strain>
    </source>
</reference>
<dbReference type="EMBL" id="FNXB01000015">
    <property type="protein sequence ID" value="SEH93920.1"/>
    <property type="molecule type" value="Genomic_DNA"/>
</dbReference>
<evidence type="ECO:0000256" key="1">
    <source>
        <dbReference type="SAM" id="Phobius"/>
    </source>
</evidence>
<dbReference type="Proteomes" id="UP000183063">
    <property type="component" value="Unassembled WGS sequence"/>
</dbReference>
<dbReference type="STRING" id="501024.RTCCBAU85039_3206"/>
<name>A0A1H8M6J0_9HYPH</name>
<accession>A0A1H8M6J0</accession>
<dbReference type="AlphaFoldDB" id="A0A1H8M6J0"/>
<reference evidence="2" key="1">
    <citation type="submission" date="2016-10" db="EMBL/GenBank/DDBJ databases">
        <authorList>
            <person name="de Groot N.N."/>
        </authorList>
    </citation>
    <scope>NUCLEOTIDE SEQUENCE [LARGE SCALE GENOMIC DNA]</scope>
    <source>
        <strain evidence="2">CCBAU85039</strain>
    </source>
</reference>
<keyword evidence="1" id="KW-0812">Transmembrane</keyword>